<evidence type="ECO:0000313" key="4">
    <source>
        <dbReference type="RefSeq" id="XP_022725087.1"/>
    </source>
</evidence>
<dbReference type="SMART" id="SM00452">
    <property type="entry name" value="STI"/>
    <property type="match status" value="1"/>
</dbReference>
<keyword evidence="2" id="KW-0732">Signal</keyword>
<dbReference type="Gene3D" id="2.80.10.50">
    <property type="match status" value="1"/>
</dbReference>
<dbReference type="InterPro" id="IPR011065">
    <property type="entry name" value="Kunitz_inhibitor_STI-like_sf"/>
</dbReference>
<dbReference type="RefSeq" id="XP_022725087.1">
    <property type="nucleotide sequence ID" value="XM_022869352.1"/>
</dbReference>
<dbReference type="PROSITE" id="PS00283">
    <property type="entry name" value="SOYBEAN_KUNITZ"/>
    <property type="match status" value="1"/>
</dbReference>
<dbReference type="PANTHER" id="PTHR33107:SF28">
    <property type="entry name" value="CYSTEINE PROTEASE INHIBITOR 8-LIKE"/>
    <property type="match status" value="1"/>
</dbReference>
<reference evidence="4" key="1">
    <citation type="submission" date="2025-08" db="UniProtKB">
        <authorList>
            <consortium name="RefSeq"/>
        </authorList>
    </citation>
    <scope>IDENTIFICATION</scope>
    <source>
        <tissue evidence="4">Fruit stalk</tissue>
    </source>
</reference>
<evidence type="ECO:0000313" key="3">
    <source>
        <dbReference type="Proteomes" id="UP000515121"/>
    </source>
</evidence>
<dbReference type="SUPFAM" id="SSF50386">
    <property type="entry name" value="STI-like"/>
    <property type="match status" value="1"/>
</dbReference>
<dbReference type="GO" id="GO:0004866">
    <property type="term" value="F:endopeptidase inhibitor activity"/>
    <property type="evidence" value="ECO:0007669"/>
    <property type="project" value="InterPro"/>
</dbReference>
<comment type="similarity">
    <text evidence="1">Belongs to the protease inhibitor I3 (leguminous Kunitz-type inhibitor) family.</text>
</comment>
<feature type="signal peptide" evidence="2">
    <location>
        <begin position="1"/>
        <end position="24"/>
    </location>
</feature>
<dbReference type="AlphaFoldDB" id="A0A6P5XBU6"/>
<dbReference type="GeneID" id="111281697"/>
<evidence type="ECO:0000256" key="1">
    <source>
        <dbReference type="ARBA" id="ARBA00005440"/>
    </source>
</evidence>
<dbReference type="PANTHER" id="PTHR33107">
    <property type="entry name" value="KUNITZ TRYPSIN INHIBITOR 2"/>
    <property type="match status" value="1"/>
</dbReference>
<dbReference type="KEGG" id="dzi:111281697"/>
<feature type="chain" id="PRO_5028400665" evidence="2">
    <location>
        <begin position="25"/>
        <end position="164"/>
    </location>
</feature>
<keyword evidence="3" id="KW-1185">Reference proteome</keyword>
<protein>
    <submittedName>
        <fullName evidence="4">Uncharacterized protein LOC111281697</fullName>
    </submittedName>
</protein>
<dbReference type="InterPro" id="IPR002160">
    <property type="entry name" value="Prot_inh_Kunz-lg"/>
</dbReference>
<name>A0A6P5XBU6_DURZI</name>
<accession>A0A6P5XBU6</accession>
<organism evidence="3 4">
    <name type="scientific">Durio zibethinus</name>
    <name type="common">Durian</name>
    <dbReference type="NCBI Taxonomy" id="66656"/>
    <lineage>
        <taxon>Eukaryota</taxon>
        <taxon>Viridiplantae</taxon>
        <taxon>Streptophyta</taxon>
        <taxon>Embryophyta</taxon>
        <taxon>Tracheophyta</taxon>
        <taxon>Spermatophyta</taxon>
        <taxon>Magnoliopsida</taxon>
        <taxon>eudicotyledons</taxon>
        <taxon>Gunneridae</taxon>
        <taxon>Pentapetalae</taxon>
        <taxon>rosids</taxon>
        <taxon>malvids</taxon>
        <taxon>Malvales</taxon>
        <taxon>Malvaceae</taxon>
        <taxon>Helicteroideae</taxon>
        <taxon>Durio</taxon>
    </lineage>
</organism>
<gene>
    <name evidence="4" type="primary">LOC111281697</name>
</gene>
<evidence type="ECO:0000256" key="2">
    <source>
        <dbReference type="SAM" id="SignalP"/>
    </source>
</evidence>
<proteinExistence type="inferred from homology"/>
<dbReference type="Pfam" id="PF00197">
    <property type="entry name" value="Kunitz_legume"/>
    <property type="match status" value="1"/>
</dbReference>
<dbReference type="Proteomes" id="UP000515121">
    <property type="component" value="Unplaced"/>
</dbReference>
<sequence>MKTEITILLLFVFVFVFSSKSVASYPVIDVDGDELRQGQTYYVLHHSAARLAVTFTPMTIGSDAVVGPEDLNIMSIPFEPIHCNDSTVWKIKQASGGVEGDPLALSSRFRVKAYTFAYCPSKYLCGEIEVYEERGFRQRRLVLTRYGSQFLFVKAETLKQLVDV</sequence>